<dbReference type="SUPFAM" id="SSF54506">
    <property type="entry name" value="Diaminopimelate epimerase-like"/>
    <property type="match status" value="2"/>
</dbReference>
<evidence type="ECO:0000256" key="7">
    <source>
        <dbReference type="ARBA" id="ARBA00023235"/>
    </source>
</evidence>
<dbReference type="OrthoDB" id="9805408at2"/>
<comment type="function">
    <text evidence="9">Catalyzes the stereoinversion of LL-2,6-diaminopimelate (L,L-DAP) to meso-diaminopimelate (meso-DAP), a precursor of L-lysine and an essential component of the bacterial peptidoglycan.</text>
</comment>
<feature type="binding site" evidence="9">
    <location>
        <begin position="228"/>
        <end position="229"/>
    </location>
    <ligand>
        <name>substrate</name>
    </ligand>
</feature>
<dbReference type="PANTHER" id="PTHR31689:SF0">
    <property type="entry name" value="DIAMINOPIMELATE EPIMERASE"/>
    <property type="match status" value="1"/>
</dbReference>
<feature type="binding site" evidence="9">
    <location>
        <position position="167"/>
    </location>
    <ligand>
        <name>substrate</name>
    </ligand>
</feature>
<evidence type="ECO:0000256" key="3">
    <source>
        <dbReference type="ARBA" id="ARBA00013080"/>
    </source>
</evidence>
<feature type="binding site" evidence="9">
    <location>
        <position position="54"/>
    </location>
    <ligand>
        <name>substrate</name>
    </ligand>
</feature>
<dbReference type="Proteomes" id="UP000066321">
    <property type="component" value="Chromosome"/>
</dbReference>
<dbReference type="NCBIfam" id="TIGR00652">
    <property type="entry name" value="DapF"/>
    <property type="match status" value="1"/>
</dbReference>
<comment type="subunit">
    <text evidence="9">Homodimer.</text>
</comment>
<feature type="binding site" evidence="9">
    <location>
        <position position="200"/>
    </location>
    <ligand>
        <name>substrate</name>
    </ligand>
</feature>
<dbReference type="PANTHER" id="PTHR31689">
    <property type="entry name" value="DIAMINOPIMELATE EPIMERASE, CHLOROPLASTIC"/>
    <property type="match status" value="1"/>
</dbReference>
<accession>A0A0M4HXG0</accession>
<dbReference type="UniPathway" id="UPA00034">
    <property type="reaction ID" value="UER00025"/>
</dbReference>
<feature type="site" description="Could be important to modulate the pK values of the two catalytic cysteine residues" evidence="9">
    <location>
        <position position="218"/>
    </location>
</feature>
<sequence>MYLNINNKKKINFYKMHGLGNDFMVIESITQDFVLSSSKIKKLSNRNTGIGFDQLLLIEKSNNTKFDFHYRIFNSNGNEVEQCGNGARCVGLFLILKGFTNKKIINLSTNKKNIIINFISEDIIEVDMNEPVFEVKSITNSEKFRKHNFSVKIFNNHLLCSLVSIGNPHCVFQVESIKNAPVKNIGKIIEKESIFPDGINVGFMQILNKNHIKLRVYERNEGETQSCGSGACAAVAVGIVKKMLCHHVKVELLGGILSVKWKGFGNSLYMTGPAKYVYEGYIYI</sequence>
<evidence type="ECO:0000256" key="6">
    <source>
        <dbReference type="ARBA" id="ARBA00023154"/>
    </source>
</evidence>
<dbReference type="Pfam" id="PF01678">
    <property type="entry name" value="DAP_epimerase"/>
    <property type="match status" value="2"/>
</dbReference>
<dbReference type="FunFam" id="3.10.310.10:FF:000001">
    <property type="entry name" value="Diaminopimelate epimerase"/>
    <property type="match status" value="1"/>
</dbReference>
<gene>
    <name evidence="9 11" type="primary">dapF</name>
    <name evidence="11" type="ORF">IX46_03045</name>
</gene>
<feature type="binding site" evidence="9">
    <location>
        <begin position="84"/>
        <end position="85"/>
    </location>
    <ligand>
        <name>substrate</name>
    </ligand>
</feature>
<evidence type="ECO:0000256" key="8">
    <source>
        <dbReference type="ARBA" id="ARBA00051712"/>
    </source>
</evidence>
<name>A0A0M4HXG0_9GAMM</name>
<evidence type="ECO:0000256" key="1">
    <source>
        <dbReference type="ARBA" id="ARBA00005196"/>
    </source>
</evidence>
<dbReference type="EMBL" id="CP009253">
    <property type="protein sequence ID" value="ALD15509.1"/>
    <property type="molecule type" value="Genomic_DNA"/>
</dbReference>
<feature type="site" description="Important for dimerization" evidence="9">
    <location>
        <position position="278"/>
    </location>
</feature>
<evidence type="ECO:0000256" key="2">
    <source>
        <dbReference type="ARBA" id="ARBA00010219"/>
    </source>
</evidence>
<comment type="pathway">
    <text evidence="1 9">Amino-acid biosynthesis; L-lysine biosynthesis via DAP pathway; DL-2,6-diaminopimelate from LL-2,6-diaminopimelate: step 1/1.</text>
</comment>
<dbReference type="HAMAP" id="MF_00197">
    <property type="entry name" value="DAP_epimerase"/>
    <property type="match status" value="1"/>
</dbReference>
<keyword evidence="7 9" id="KW-0413">Isomerase</keyword>
<evidence type="ECO:0000313" key="11">
    <source>
        <dbReference type="EMBL" id="ALD15509.1"/>
    </source>
</evidence>
<dbReference type="KEGG" id="baph:IX46_03045"/>
<dbReference type="GO" id="GO:0005829">
    <property type="term" value="C:cytosol"/>
    <property type="evidence" value="ECO:0007669"/>
    <property type="project" value="TreeGrafter"/>
</dbReference>
<protein>
    <recommendedName>
        <fullName evidence="3 9">Diaminopimelate epimerase</fullName>
        <shortName evidence="9">DAP epimerase</shortName>
        <ecNumber evidence="3 9">5.1.1.7</ecNumber>
    </recommendedName>
    <alternativeName>
        <fullName evidence="9">PLP-independent amino acid racemase</fullName>
    </alternativeName>
</protein>
<feature type="site" description="Could be important to modulate the pK values of the two catalytic cysteine residues" evidence="9">
    <location>
        <position position="169"/>
    </location>
</feature>
<proteinExistence type="inferred from homology"/>
<evidence type="ECO:0000256" key="9">
    <source>
        <dbReference type="HAMAP-Rule" id="MF_00197"/>
    </source>
</evidence>
<feature type="active site" description="Proton acceptor" evidence="9">
    <location>
        <position position="227"/>
    </location>
</feature>
<reference evidence="11 12" key="1">
    <citation type="journal article" date="2015" name="J Genomics">
        <title>Whole Genome Sequence of the Soybean Aphid Endosymbiont Buchnera aphidicola and Genetic Differentiation among Biotype-Specific Strains.</title>
        <authorList>
            <person name="Cassone B.J."/>
            <person name="Wenger J.A."/>
            <person name="Michel A.P."/>
        </authorList>
    </citation>
    <scope>NUCLEOTIDE SEQUENCE [LARGE SCALE GENOMIC DNA]</scope>
    <source>
        <strain evidence="11 12">BAg</strain>
    </source>
</reference>
<feature type="binding site" evidence="9">
    <location>
        <position position="74"/>
    </location>
    <ligand>
        <name>substrate</name>
    </ligand>
</feature>
<keyword evidence="4 9" id="KW-0963">Cytoplasm</keyword>
<evidence type="ECO:0000256" key="10">
    <source>
        <dbReference type="PROSITE-ProRule" id="PRU10125"/>
    </source>
</evidence>
<organism evidence="11 12">
    <name type="scientific">Buchnera aphidicola</name>
    <name type="common">Aphis glycines</name>
    <dbReference type="NCBI Taxonomy" id="1265350"/>
    <lineage>
        <taxon>Bacteria</taxon>
        <taxon>Pseudomonadati</taxon>
        <taxon>Pseudomonadota</taxon>
        <taxon>Gammaproteobacteria</taxon>
        <taxon>Enterobacterales</taxon>
        <taxon>Erwiniaceae</taxon>
        <taxon>Buchnera</taxon>
    </lineage>
</organism>
<feature type="binding site" evidence="9">
    <location>
        <begin position="218"/>
        <end position="219"/>
    </location>
    <ligand>
        <name>substrate</name>
    </ligand>
</feature>
<evidence type="ECO:0000313" key="12">
    <source>
        <dbReference type="Proteomes" id="UP000066321"/>
    </source>
</evidence>
<keyword evidence="5 9" id="KW-0028">Amino-acid biosynthesis</keyword>
<comment type="subcellular location">
    <subcellularLocation>
        <location evidence="9">Cytoplasm</location>
    </subcellularLocation>
</comment>
<evidence type="ECO:0000256" key="5">
    <source>
        <dbReference type="ARBA" id="ARBA00022605"/>
    </source>
</evidence>
<keyword evidence="6 9" id="KW-0457">Lysine biosynthesis</keyword>
<comment type="similarity">
    <text evidence="2 9">Belongs to the diaminopimelate epimerase family.</text>
</comment>
<dbReference type="PATRIC" id="fig|1265350.3.peg.575"/>
<dbReference type="STRING" id="1265350.IX46_03045"/>
<dbReference type="InterPro" id="IPR001653">
    <property type="entry name" value="DAP_epimerase_DapF"/>
</dbReference>
<feature type="active site" description="Proton donor" evidence="9">
    <location>
        <position position="83"/>
    </location>
</feature>
<comment type="catalytic activity">
    <reaction evidence="8 9">
        <text>(2S,6S)-2,6-diaminopimelate = meso-2,6-diaminopimelate</text>
        <dbReference type="Rhea" id="RHEA:15393"/>
        <dbReference type="ChEBI" id="CHEBI:57609"/>
        <dbReference type="ChEBI" id="CHEBI:57791"/>
        <dbReference type="EC" id="5.1.1.7"/>
    </reaction>
</comment>
<dbReference type="GO" id="GO:0008837">
    <property type="term" value="F:diaminopimelate epimerase activity"/>
    <property type="evidence" value="ECO:0007669"/>
    <property type="project" value="UniProtKB-UniRule"/>
</dbReference>
<feature type="binding site" evidence="9">
    <location>
        <position position="21"/>
    </location>
    <ligand>
        <name>substrate</name>
    </ligand>
</feature>
<dbReference type="EC" id="5.1.1.7" evidence="3 9"/>
<dbReference type="Gene3D" id="3.10.310.10">
    <property type="entry name" value="Diaminopimelate Epimerase, Chain A, domain 1"/>
    <property type="match status" value="2"/>
</dbReference>
<dbReference type="InterPro" id="IPR018510">
    <property type="entry name" value="DAP_epimerase_AS"/>
</dbReference>
<dbReference type="AlphaFoldDB" id="A0A0M4HXG0"/>
<dbReference type="PROSITE" id="PS01326">
    <property type="entry name" value="DAP_EPIMERASE"/>
    <property type="match status" value="1"/>
</dbReference>
<feature type="active site" evidence="10">
    <location>
        <position position="83"/>
    </location>
</feature>
<evidence type="ECO:0000256" key="4">
    <source>
        <dbReference type="ARBA" id="ARBA00022490"/>
    </source>
</evidence>
<dbReference type="RefSeq" id="WP_053940499.1">
    <property type="nucleotide sequence ID" value="NZ_CP009253.1"/>
</dbReference>
<dbReference type="GO" id="GO:0009089">
    <property type="term" value="P:lysine biosynthetic process via diaminopimelate"/>
    <property type="evidence" value="ECO:0007669"/>
    <property type="project" value="UniProtKB-UniRule"/>
</dbReference>